<dbReference type="AlphaFoldDB" id="A0A9X3EXC7"/>
<comment type="caution">
    <text evidence="1">The sequence shown here is derived from an EMBL/GenBank/DDBJ whole genome shotgun (WGS) entry which is preliminary data.</text>
</comment>
<protein>
    <submittedName>
        <fullName evidence="1">Uncharacterized protein</fullName>
    </submittedName>
</protein>
<dbReference type="Proteomes" id="UP001150924">
    <property type="component" value="Unassembled WGS sequence"/>
</dbReference>
<proteinExistence type="predicted"/>
<evidence type="ECO:0000313" key="1">
    <source>
        <dbReference type="EMBL" id="MCY1012122.1"/>
    </source>
</evidence>
<organism evidence="1 2">
    <name type="scientific">Nannocystis pusilla</name>
    <dbReference type="NCBI Taxonomy" id="889268"/>
    <lineage>
        <taxon>Bacteria</taxon>
        <taxon>Pseudomonadati</taxon>
        <taxon>Myxococcota</taxon>
        <taxon>Polyangia</taxon>
        <taxon>Nannocystales</taxon>
        <taxon>Nannocystaceae</taxon>
        <taxon>Nannocystis</taxon>
    </lineage>
</organism>
<name>A0A9X3EXC7_9BACT</name>
<dbReference type="RefSeq" id="WP_267775460.1">
    <property type="nucleotide sequence ID" value="NZ_JAPNKE010000002.1"/>
</dbReference>
<gene>
    <name evidence="1" type="ORF">OV079_42560</name>
</gene>
<accession>A0A9X3EXC7</accession>
<dbReference type="EMBL" id="JAPNKE010000002">
    <property type="protein sequence ID" value="MCY1012122.1"/>
    <property type="molecule type" value="Genomic_DNA"/>
</dbReference>
<keyword evidence="2" id="KW-1185">Reference proteome</keyword>
<reference evidence="1" key="1">
    <citation type="submission" date="2022-11" db="EMBL/GenBank/DDBJ databases">
        <title>Minimal conservation of predation-associated metabolite biosynthetic gene clusters underscores biosynthetic potential of Myxococcota including descriptions for ten novel species: Archangium lansinium sp. nov., Myxococcus landrumus sp. nov., Nannocystis bai.</title>
        <authorList>
            <person name="Ahearne A."/>
            <person name="Stevens C."/>
            <person name="Phillips K."/>
        </authorList>
    </citation>
    <scope>NUCLEOTIDE SEQUENCE</scope>
    <source>
        <strain evidence="1">Na p29</strain>
    </source>
</reference>
<sequence length="117" mass="12948">MMHAPVPDWLDDKQRQVYYEELKSQLRPVVNKAIWVFEKNLATARRLGYESEFTAQTEAKLSELQAVLLAGDTTLGKPHPPLAPEARPEIGAGEIASAAGEPSPVDRKLFVPELTPL</sequence>
<evidence type="ECO:0000313" key="2">
    <source>
        <dbReference type="Proteomes" id="UP001150924"/>
    </source>
</evidence>